<dbReference type="AlphaFoldDB" id="A0A6J5YK27"/>
<protein>
    <submittedName>
        <fullName evidence="2">Unannotated protein</fullName>
    </submittedName>
</protein>
<dbReference type="InterPro" id="IPR011009">
    <property type="entry name" value="Kinase-like_dom_sf"/>
</dbReference>
<dbReference type="CDD" id="cd05154">
    <property type="entry name" value="ACAD10_11_N-like"/>
    <property type="match status" value="1"/>
</dbReference>
<dbReference type="Pfam" id="PF01636">
    <property type="entry name" value="APH"/>
    <property type="match status" value="1"/>
</dbReference>
<dbReference type="EMBL" id="CAEMXZ010000085">
    <property type="protein sequence ID" value="CAB4323922.1"/>
    <property type="molecule type" value="Genomic_DNA"/>
</dbReference>
<dbReference type="SUPFAM" id="SSF56112">
    <property type="entry name" value="Protein kinase-like (PK-like)"/>
    <property type="match status" value="1"/>
</dbReference>
<evidence type="ECO:0000313" key="2">
    <source>
        <dbReference type="EMBL" id="CAB4323922.1"/>
    </source>
</evidence>
<sequence length="368" mass="41320">MSESNETYEAIDTPWRRSPEELGASLGEWVSRVLVPGAMVDNLSQPGNGMSSESMLFDATLDGVTEQFVARLAPQPQFIPVFETYDIDMQAKVMQLVGERTSVPVPVVAAVELDPSVLDVPFLVMRRLPGDAPSDVPPYVFDGPILAMTDAERAEMQLNAVRTLAELHTITVDNADLSFLERRAYGTDALDQHLGHERHYYEWAREGKTFPLIERTFAWLDANRPTLTGPTVLNWGDARLGNMMFEGPTPTAVLDWEMASVGPAEVDLAWMIFLHAFFQNMAVTYGFPGLPDFMTRESIAAQYSELTGRPVEALEWFEVFAALRFATISTRTSLRSIMYGQMEQPEDLDDLIMFRPLLEQMLDGTYWS</sequence>
<dbReference type="Gene3D" id="3.30.200.20">
    <property type="entry name" value="Phosphorylase Kinase, domain 1"/>
    <property type="match status" value="1"/>
</dbReference>
<reference evidence="2" key="1">
    <citation type="submission" date="2020-05" db="EMBL/GenBank/DDBJ databases">
        <authorList>
            <person name="Chiriac C."/>
            <person name="Salcher M."/>
            <person name="Ghai R."/>
            <person name="Kavagutti S V."/>
        </authorList>
    </citation>
    <scope>NUCLEOTIDE SEQUENCE</scope>
</reference>
<name>A0A6J5YK27_9ZZZZ</name>
<gene>
    <name evidence="2" type="ORF">UFOPK1392_01684</name>
</gene>
<organism evidence="2">
    <name type="scientific">freshwater metagenome</name>
    <dbReference type="NCBI Taxonomy" id="449393"/>
    <lineage>
        <taxon>unclassified sequences</taxon>
        <taxon>metagenomes</taxon>
        <taxon>ecological metagenomes</taxon>
    </lineage>
</organism>
<dbReference type="Gene3D" id="3.90.1200.10">
    <property type="match status" value="1"/>
</dbReference>
<proteinExistence type="predicted"/>
<evidence type="ECO:0000259" key="1">
    <source>
        <dbReference type="Pfam" id="PF01636"/>
    </source>
</evidence>
<feature type="domain" description="Aminoglycoside phosphotransferase" evidence="1">
    <location>
        <begin position="86"/>
        <end position="273"/>
    </location>
</feature>
<dbReference type="PANTHER" id="PTHR21310">
    <property type="entry name" value="AMINOGLYCOSIDE PHOSPHOTRANSFERASE-RELATED-RELATED"/>
    <property type="match status" value="1"/>
</dbReference>
<accession>A0A6J5YK27</accession>
<dbReference type="InterPro" id="IPR051678">
    <property type="entry name" value="AGP_Transferase"/>
</dbReference>
<dbReference type="InterPro" id="IPR041726">
    <property type="entry name" value="ACAD10_11_N"/>
</dbReference>
<dbReference type="InterPro" id="IPR002575">
    <property type="entry name" value="Aminoglycoside_PTrfase"/>
</dbReference>
<dbReference type="PANTHER" id="PTHR21310:SF40">
    <property type="entry name" value="AMINOGLYCOSIDE PHOSPHOTRANSFERASE DOMAIN-CONTAINING PROTEIN-RELATED"/>
    <property type="match status" value="1"/>
</dbReference>